<evidence type="ECO:0000256" key="4">
    <source>
        <dbReference type="ARBA" id="ARBA00022840"/>
    </source>
</evidence>
<dbReference type="EMBL" id="SHKR01000012">
    <property type="protein sequence ID" value="RZU15643.1"/>
    <property type="molecule type" value="Genomic_DNA"/>
</dbReference>
<gene>
    <name evidence="6" type="ORF">EV645_3181</name>
</gene>
<dbReference type="OrthoDB" id="9780152at2"/>
<dbReference type="Proteomes" id="UP000292027">
    <property type="component" value="Unassembled WGS sequence"/>
</dbReference>
<dbReference type="GO" id="GO:0004357">
    <property type="term" value="F:glutamate-cysteine ligase activity"/>
    <property type="evidence" value="ECO:0007669"/>
    <property type="project" value="UniProtKB-EC"/>
</dbReference>
<dbReference type="InterPro" id="IPR014746">
    <property type="entry name" value="Gln_synth/guanido_kin_cat_dom"/>
</dbReference>
<name>A0A4Q7WZM2_9ACTN</name>
<comment type="catalytic activity">
    <reaction evidence="5">
        <text>L-cysteine + L-glutamate + ATP = gamma-L-glutamyl-L-cysteine + ADP + phosphate + H(+)</text>
        <dbReference type="Rhea" id="RHEA:13285"/>
        <dbReference type="ChEBI" id="CHEBI:15378"/>
        <dbReference type="ChEBI" id="CHEBI:29985"/>
        <dbReference type="ChEBI" id="CHEBI:30616"/>
        <dbReference type="ChEBI" id="CHEBI:35235"/>
        <dbReference type="ChEBI" id="CHEBI:43474"/>
        <dbReference type="ChEBI" id="CHEBI:58173"/>
        <dbReference type="ChEBI" id="CHEBI:456216"/>
        <dbReference type="EC" id="6.3.2.2"/>
    </reaction>
</comment>
<dbReference type="RefSeq" id="WP_130444371.1">
    <property type="nucleotide sequence ID" value="NZ_SHKR01000012.1"/>
</dbReference>
<evidence type="ECO:0000313" key="7">
    <source>
        <dbReference type="Proteomes" id="UP000292027"/>
    </source>
</evidence>
<evidence type="ECO:0000256" key="3">
    <source>
        <dbReference type="ARBA" id="ARBA00022741"/>
    </source>
</evidence>
<keyword evidence="3" id="KW-0547">Nucleotide-binding</keyword>
<sequence length="302" mass="32804">MDAMELHPVVAGLFTRGRRRTVRVAVEQEYVVADAGGGVVPIERVRRAAADAIAAPYITFEPGGQLELSLPPSPDPVGDLEVLTADLRSRLGREGIGLLTIPVDPRTDVPLQLTSERYVAMQRHFDTIGPAGRRMMRRTASTQICLDWWPGAAGIEQWRVLNLAGPFLATAFARDGRRLSTWLEVDPARTGFDDRMLRGDDPVAAYTDFAAGAAQFVDGAAGHVTTLFPPVRPRGSYLEVRFLDAQNSVGVERAVAVLGGLMYDDAHRRSVLRALETERGNLAEHWRTAATGLAAALQEVAA</sequence>
<dbReference type="PANTHER" id="PTHR34378">
    <property type="entry name" value="GLUTAMATE--CYSTEINE LIGASE, CHLOROPLASTIC"/>
    <property type="match status" value="1"/>
</dbReference>
<dbReference type="InterPro" id="IPR035434">
    <property type="entry name" value="GCL_bact_plant"/>
</dbReference>
<evidence type="ECO:0000313" key="6">
    <source>
        <dbReference type="EMBL" id="RZU15643.1"/>
    </source>
</evidence>
<protein>
    <recommendedName>
        <fullName evidence="1">glutamate--cysteine ligase</fullName>
        <ecNumber evidence="1">6.3.2.2</ecNumber>
    </recommendedName>
</protein>
<accession>A0A4Q7WZM2</accession>
<dbReference type="Pfam" id="PF04107">
    <property type="entry name" value="GCS2"/>
    <property type="match status" value="1"/>
</dbReference>
<organism evidence="6 7">
    <name type="scientific">Kribbella rubisoli</name>
    <dbReference type="NCBI Taxonomy" id="3075929"/>
    <lineage>
        <taxon>Bacteria</taxon>
        <taxon>Bacillati</taxon>
        <taxon>Actinomycetota</taxon>
        <taxon>Actinomycetes</taxon>
        <taxon>Propionibacteriales</taxon>
        <taxon>Kribbellaceae</taxon>
        <taxon>Kribbella</taxon>
    </lineage>
</organism>
<keyword evidence="4" id="KW-0067">ATP-binding</keyword>
<dbReference type="PANTHER" id="PTHR34378:SF1">
    <property type="entry name" value="GLUTAMATE--CYSTEINE LIGASE, CHLOROPLASTIC"/>
    <property type="match status" value="1"/>
</dbReference>
<evidence type="ECO:0000256" key="1">
    <source>
        <dbReference type="ARBA" id="ARBA00012220"/>
    </source>
</evidence>
<dbReference type="SUPFAM" id="SSF55931">
    <property type="entry name" value="Glutamine synthetase/guanido kinase"/>
    <property type="match status" value="1"/>
</dbReference>
<comment type="caution">
    <text evidence="6">The sequence shown here is derived from an EMBL/GenBank/DDBJ whole genome shotgun (WGS) entry which is preliminary data.</text>
</comment>
<keyword evidence="2 6" id="KW-0436">Ligase</keyword>
<dbReference type="EC" id="6.3.2.2" evidence="1"/>
<evidence type="ECO:0000256" key="2">
    <source>
        <dbReference type="ARBA" id="ARBA00022598"/>
    </source>
</evidence>
<keyword evidence="7" id="KW-1185">Reference proteome</keyword>
<dbReference type="AlphaFoldDB" id="A0A4Q7WZM2"/>
<dbReference type="GO" id="GO:0006750">
    <property type="term" value="P:glutathione biosynthetic process"/>
    <property type="evidence" value="ECO:0007669"/>
    <property type="project" value="InterPro"/>
</dbReference>
<dbReference type="InterPro" id="IPR006336">
    <property type="entry name" value="GCS2"/>
</dbReference>
<evidence type="ECO:0000256" key="5">
    <source>
        <dbReference type="ARBA" id="ARBA00048819"/>
    </source>
</evidence>
<reference evidence="6 7" key="1">
    <citation type="journal article" date="2015" name="Stand. Genomic Sci.">
        <title>Genomic Encyclopedia of Bacterial and Archaeal Type Strains, Phase III: the genomes of soil and plant-associated and newly described type strains.</title>
        <authorList>
            <person name="Whitman W.B."/>
            <person name="Woyke T."/>
            <person name="Klenk H.P."/>
            <person name="Zhou Y."/>
            <person name="Lilburn T.G."/>
            <person name="Beck B.J."/>
            <person name="De Vos P."/>
            <person name="Vandamme P."/>
            <person name="Eisen J.A."/>
            <person name="Garrity G."/>
            <person name="Hugenholtz P."/>
            <person name="Kyrpides N.C."/>
        </authorList>
    </citation>
    <scope>NUCLEOTIDE SEQUENCE [LARGE SCALE GENOMIC DNA]</scope>
    <source>
        <strain evidence="6 7">VKM Ac-2540</strain>
    </source>
</reference>
<proteinExistence type="predicted"/>
<dbReference type="GO" id="GO:0005524">
    <property type="term" value="F:ATP binding"/>
    <property type="evidence" value="ECO:0007669"/>
    <property type="project" value="UniProtKB-KW"/>
</dbReference>
<dbReference type="Gene3D" id="3.30.590.20">
    <property type="match status" value="1"/>
</dbReference>